<evidence type="ECO:0000313" key="4">
    <source>
        <dbReference type="Proteomes" id="UP000014018"/>
    </source>
</evidence>
<dbReference type="InterPro" id="IPR021027">
    <property type="entry name" value="Transposase_put_HTH"/>
</dbReference>
<dbReference type="EMBL" id="AHFB01000149">
    <property type="protein sequence ID" value="EOO24830.1"/>
    <property type="molecule type" value="Genomic_DNA"/>
</dbReference>
<sequence length="211" mass="24066">MLVNKAYKFRIYPNKKQEILIAKTIGCSRFVFNHFLALWNATYKKAGKGLTYPSCSAELTQLKKQPDTIWLKEVDSIALQSTLKNLADAFSRFFKKQNDMPRFKSKKNTIQSYTTKQTNGNIGIVGNIIKLPKLGLVRFAKSREVEGRILHATIRRNPSGKYFLSILVETNVQEMPKTESTCGIDVGLKDFAILSDGITYKNPKFFRTLEE</sequence>
<dbReference type="Proteomes" id="UP000014018">
    <property type="component" value="Unassembled WGS sequence"/>
</dbReference>
<feature type="domain" description="Transposase putative helix-turn-helix" evidence="1">
    <location>
        <begin position="1"/>
        <end position="48"/>
    </location>
</feature>
<comment type="caution">
    <text evidence="3">The sequence shown here is derived from an EMBL/GenBank/DDBJ whole genome shotgun (WGS) entry which is preliminary data.</text>
</comment>
<dbReference type="RefSeq" id="WP_016110305.1">
    <property type="nucleotide sequence ID" value="NZ_KB976174.1"/>
</dbReference>
<accession>A0A9W5PK20</accession>
<evidence type="ECO:0000259" key="1">
    <source>
        <dbReference type="Pfam" id="PF12323"/>
    </source>
</evidence>
<dbReference type="EMBL" id="AHFB01000174">
    <property type="protein sequence ID" value="EOO24369.1"/>
    <property type="molecule type" value="Genomic_DNA"/>
</dbReference>
<proteinExistence type="predicted"/>
<evidence type="ECO:0000313" key="2">
    <source>
        <dbReference type="EMBL" id="EOO24369.1"/>
    </source>
</evidence>
<dbReference type="AlphaFoldDB" id="A0A9W5PK20"/>
<evidence type="ECO:0000313" key="3">
    <source>
        <dbReference type="EMBL" id="EOO24830.1"/>
    </source>
</evidence>
<dbReference type="NCBIfam" id="NF040570">
    <property type="entry name" value="guided_TnpB"/>
    <property type="match status" value="1"/>
</dbReference>
<protein>
    <recommendedName>
        <fullName evidence="1">Transposase putative helix-turn-helix domain-containing protein</fullName>
    </recommendedName>
</protein>
<feature type="non-terminal residue" evidence="3">
    <location>
        <position position="211"/>
    </location>
</feature>
<gene>
    <name evidence="3" type="ORF">IIU_06600</name>
    <name evidence="2" type="ORF">IIU_06739</name>
</gene>
<reference evidence="3 4" key="1">
    <citation type="submission" date="2012-12" db="EMBL/GenBank/DDBJ databases">
        <title>The Genome Sequence of Bacillus cereus VD133.</title>
        <authorList>
            <consortium name="The Broad Institute Genome Sequencing Platform"/>
            <consortium name="The Broad Institute Genome Sequencing Center for Infectious Disease"/>
            <person name="Feldgarden M."/>
            <person name="Van der Auwera G.A."/>
            <person name="Mahillon J."/>
            <person name="Duprez V."/>
            <person name="Timmery S."/>
            <person name="Mattelet C."/>
            <person name="Dierick K."/>
            <person name="Sun M."/>
            <person name="Yu Z."/>
            <person name="Zhu L."/>
            <person name="Hu X."/>
            <person name="Shank E.B."/>
            <person name="Swiecicka I."/>
            <person name="Hansen B.M."/>
            <person name="Andrup L."/>
            <person name="Walker B."/>
            <person name="Young S.K."/>
            <person name="Zeng Q."/>
            <person name="Gargeya S."/>
            <person name="Fitzgerald M."/>
            <person name="Haas B."/>
            <person name="Abouelleil A."/>
            <person name="Alvarado L."/>
            <person name="Arachchi H.M."/>
            <person name="Berlin A.M."/>
            <person name="Chapman S.B."/>
            <person name="Dewar J."/>
            <person name="Goldberg J."/>
            <person name="Griggs A."/>
            <person name="Gujja S."/>
            <person name="Hansen M."/>
            <person name="Howarth C."/>
            <person name="Imamovic A."/>
            <person name="Larimer J."/>
            <person name="McCowan C."/>
            <person name="Murphy C."/>
            <person name="Neiman D."/>
            <person name="Pearson M."/>
            <person name="Priest M."/>
            <person name="Roberts A."/>
            <person name="Saif S."/>
            <person name="Shea T."/>
            <person name="Sisk P."/>
            <person name="Sykes S."/>
            <person name="Wortman J."/>
            <person name="Nusbaum C."/>
            <person name="Birren B."/>
        </authorList>
    </citation>
    <scope>NUCLEOTIDE SEQUENCE [LARGE SCALE GENOMIC DNA]</scope>
    <source>
        <strain evidence="3 4">VD133</strain>
    </source>
</reference>
<name>A0A9W5PK20_BACCE</name>
<dbReference type="Pfam" id="PF12323">
    <property type="entry name" value="HTH_OrfB_IS605"/>
    <property type="match status" value="1"/>
</dbReference>
<organism evidence="3 4">
    <name type="scientific">Bacillus cereus VD133</name>
    <dbReference type="NCBI Taxonomy" id="1053233"/>
    <lineage>
        <taxon>Bacteria</taxon>
        <taxon>Bacillati</taxon>
        <taxon>Bacillota</taxon>
        <taxon>Bacilli</taxon>
        <taxon>Bacillales</taxon>
        <taxon>Bacillaceae</taxon>
        <taxon>Bacillus</taxon>
        <taxon>Bacillus cereus group</taxon>
    </lineage>
</organism>